<dbReference type="Proteomes" id="UP000642488">
    <property type="component" value="Unassembled WGS sequence"/>
</dbReference>
<evidence type="ECO:0000256" key="8">
    <source>
        <dbReference type="ARBA" id="ARBA00023065"/>
    </source>
</evidence>
<sequence length="433" mass="45488">MPPPGLLTALYAIFISLGAVVLWLPISHHGGVGFDDALFTSVSAVTVTGLIVVDTGSAFTIFGQVVLALLIQLGGLGLMAFAVLLLSALGLPVGMPSRMVLREEVNQTSISGLGPLVRLIFSVAIVVEAAGAVVLAFDLVPREGWAMGIWHAIFHSVSAFNNAGFSTFPDSLMGYAGDVSVNVAITLMFIISGLGFVVISELLRKREWSPLSLHSKLMLSGTAVLIAGSWLLFGLLEWTNPATLGGFGSVHERVLASWFQAVTPRTAGFNTIDTTAMRDSTALMTIGLMVVGGGPASTAGGIKVTTAIVLLLGVVAFFRRRRQLTAFGRSLGTDEVLKVLALVTVSAILMFGVLFALTITNDIDFLPLVFEVASAFGTVGLSMGATLELDGWGRAVIMVLMFAGRVGPLALGFFLATRAVPRVKYPAGEIYLG</sequence>
<evidence type="ECO:0000256" key="10">
    <source>
        <dbReference type="SAM" id="Phobius"/>
    </source>
</evidence>
<keyword evidence="6" id="KW-0630">Potassium</keyword>
<dbReference type="PANTHER" id="PTHR32024:SF1">
    <property type="entry name" value="KTR SYSTEM POTASSIUM UPTAKE PROTEIN B"/>
    <property type="match status" value="1"/>
</dbReference>
<feature type="transmembrane region" description="Helical" evidence="10">
    <location>
        <begin position="6"/>
        <end position="26"/>
    </location>
</feature>
<organism evidence="11 12">
    <name type="scientific">Palleronia pontilimi</name>
    <dbReference type="NCBI Taxonomy" id="1964209"/>
    <lineage>
        <taxon>Bacteria</taxon>
        <taxon>Pseudomonadati</taxon>
        <taxon>Pseudomonadota</taxon>
        <taxon>Alphaproteobacteria</taxon>
        <taxon>Rhodobacterales</taxon>
        <taxon>Roseobacteraceae</taxon>
        <taxon>Palleronia</taxon>
    </lineage>
</organism>
<dbReference type="AlphaFoldDB" id="A0A934IJI7"/>
<keyword evidence="5 10" id="KW-0812">Transmembrane</keyword>
<feature type="transmembrane region" description="Helical" evidence="10">
    <location>
        <begin position="116"/>
        <end position="137"/>
    </location>
</feature>
<proteinExistence type="predicted"/>
<evidence type="ECO:0000256" key="1">
    <source>
        <dbReference type="ARBA" id="ARBA00004651"/>
    </source>
</evidence>
<gene>
    <name evidence="11" type="ORF">ILP92_15135</name>
</gene>
<dbReference type="GO" id="GO:0015379">
    <property type="term" value="F:potassium:chloride symporter activity"/>
    <property type="evidence" value="ECO:0007669"/>
    <property type="project" value="InterPro"/>
</dbReference>
<evidence type="ECO:0000313" key="12">
    <source>
        <dbReference type="Proteomes" id="UP000642488"/>
    </source>
</evidence>
<dbReference type="PANTHER" id="PTHR32024">
    <property type="entry name" value="TRK SYSTEM POTASSIUM UPTAKE PROTEIN TRKG-RELATED"/>
    <property type="match status" value="1"/>
</dbReference>
<dbReference type="InterPro" id="IPR004772">
    <property type="entry name" value="TrkH"/>
</dbReference>
<dbReference type="Pfam" id="PF02386">
    <property type="entry name" value="TrkH"/>
    <property type="match status" value="1"/>
</dbReference>
<feature type="transmembrane region" description="Helical" evidence="10">
    <location>
        <begin position="69"/>
        <end position="95"/>
    </location>
</feature>
<keyword evidence="7 10" id="KW-1133">Transmembrane helix</keyword>
<feature type="transmembrane region" description="Helical" evidence="10">
    <location>
        <begin position="339"/>
        <end position="359"/>
    </location>
</feature>
<protein>
    <submittedName>
        <fullName evidence="11">Ktr system potassium transporter B</fullName>
    </submittedName>
</protein>
<feature type="transmembrane region" description="Helical" evidence="10">
    <location>
        <begin position="38"/>
        <end position="63"/>
    </location>
</feature>
<keyword evidence="4" id="KW-0633">Potassium transport</keyword>
<comment type="subcellular location">
    <subcellularLocation>
        <location evidence="1">Cell membrane</location>
        <topology evidence="1">Multi-pass membrane protein</topology>
    </subcellularLocation>
</comment>
<feature type="transmembrane region" description="Helical" evidence="10">
    <location>
        <begin position="298"/>
        <end position="318"/>
    </location>
</feature>
<evidence type="ECO:0000256" key="6">
    <source>
        <dbReference type="ARBA" id="ARBA00022958"/>
    </source>
</evidence>
<keyword evidence="9 10" id="KW-0472">Membrane</keyword>
<evidence type="ECO:0000256" key="7">
    <source>
        <dbReference type="ARBA" id="ARBA00022989"/>
    </source>
</evidence>
<evidence type="ECO:0000256" key="3">
    <source>
        <dbReference type="ARBA" id="ARBA00022475"/>
    </source>
</evidence>
<feature type="transmembrane region" description="Helical" evidence="10">
    <location>
        <begin position="215"/>
        <end position="236"/>
    </location>
</feature>
<name>A0A934IJI7_9RHOB</name>
<keyword evidence="2" id="KW-0813">Transport</keyword>
<evidence type="ECO:0000256" key="9">
    <source>
        <dbReference type="ARBA" id="ARBA00023136"/>
    </source>
</evidence>
<dbReference type="GO" id="GO:0005886">
    <property type="term" value="C:plasma membrane"/>
    <property type="evidence" value="ECO:0007669"/>
    <property type="project" value="UniProtKB-SubCell"/>
</dbReference>
<evidence type="ECO:0000256" key="2">
    <source>
        <dbReference type="ARBA" id="ARBA00022448"/>
    </source>
</evidence>
<evidence type="ECO:0000256" key="4">
    <source>
        <dbReference type="ARBA" id="ARBA00022538"/>
    </source>
</evidence>
<evidence type="ECO:0000313" key="11">
    <source>
        <dbReference type="EMBL" id="MBJ3764083.1"/>
    </source>
</evidence>
<feature type="transmembrane region" description="Helical" evidence="10">
    <location>
        <begin position="179"/>
        <end position="203"/>
    </location>
</feature>
<feature type="transmembrane region" description="Helical" evidence="10">
    <location>
        <begin position="395"/>
        <end position="416"/>
    </location>
</feature>
<keyword evidence="8" id="KW-0406">Ion transport</keyword>
<evidence type="ECO:0000256" key="5">
    <source>
        <dbReference type="ARBA" id="ARBA00022692"/>
    </source>
</evidence>
<keyword evidence="3" id="KW-1003">Cell membrane</keyword>
<dbReference type="EMBL" id="JAEKPD010000016">
    <property type="protein sequence ID" value="MBJ3764083.1"/>
    <property type="molecule type" value="Genomic_DNA"/>
</dbReference>
<dbReference type="InterPro" id="IPR003445">
    <property type="entry name" value="Cat_transpt"/>
</dbReference>
<accession>A0A934IJI7</accession>
<keyword evidence="12" id="KW-1185">Reference proteome</keyword>
<reference evidence="11" key="1">
    <citation type="submission" date="2020-12" db="EMBL/GenBank/DDBJ databases">
        <title>Bacterial taxonomy.</title>
        <authorList>
            <person name="Pan X."/>
        </authorList>
    </citation>
    <scope>NUCLEOTIDE SEQUENCE</scope>
    <source>
        <strain evidence="11">KCTC 52957</strain>
    </source>
</reference>
<comment type="caution">
    <text evidence="11">The sequence shown here is derived from an EMBL/GenBank/DDBJ whole genome shotgun (WGS) entry which is preliminary data.</text>
</comment>
<dbReference type="NCBIfam" id="TIGR00933">
    <property type="entry name" value="2a38"/>
    <property type="match status" value="1"/>
</dbReference>